<dbReference type="Gene3D" id="1.10.1760.20">
    <property type="match status" value="1"/>
</dbReference>
<evidence type="ECO:0000256" key="6">
    <source>
        <dbReference type="ARBA" id="ARBA00023136"/>
    </source>
</evidence>
<dbReference type="PANTHER" id="PTHR34229">
    <property type="entry name" value="METAL TRANSPORT PROTEIN HI_1621-RELATED"/>
    <property type="match status" value="1"/>
</dbReference>
<keyword evidence="4 7" id="KW-0812">Transmembrane</keyword>
<keyword evidence="5 7" id="KW-1133">Transmembrane helix</keyword>
<proteinExistence type="predicted"/>
<feature type="transmembrane region" description="Helical" evidence="7">
    <location>
        <begin position="115"/>
        <end position="134"/>
    </location>
</feature>
<dbReference type="EMBL" id="JAWLUP010000140">
    <property type="protein sequence ID" value="MDV7268221.1"/>
    <property type="molecule type" value="Genomic_DNA"/>
</dbReference>
<dbReference type="GO" id="GO:0005886">
    <property type="term" value="C:plasma membrane"/>
    <property type="evidence" value="ECO:0007669"/>
    <property type="project" value="UniProtKB-SubCell"/>
</dbReference>
<gene>
    <name evidence="8" type="ORF">R4315_27255</name>
</gene>
<dbReference type="Pfam" id="PF01891">
    <property type="entry name" value="CbiM"/>
    <property type="match status" value="1"/>
</dbReference>
<evidence type="ECO:0000313" key="8">
    <source>
        <dbReference type="EMBL" id="MDV7268221.1"/>
    </source>
</evidence>
<evidence type="ECO:0000256" key="5">
    <source>
        <dbReference type="ARBA" id="ARBA00022989"/>
    </source>
</evidence>
<feature type="transmembrane region" description="Helical" evidence="7">
    <location>
        <begin position="78"/>
        <end position="103"/>
    </location>
</feature>
<protein>
    <submittedName>
        <fullName evidence="8">Energy-coupling factor ABC transporter permease</fullName>
    </submittedName>
</protein>
<feature type="transmembrane region" description="Helical" evidence="7">
    <location>
        <begin position="188"/>
        <end position="214"/>
    </location>
</feature>
<dbReference type="PANTHER" id="PTHR34229:SF1">
    <property type="entry name" value="METAL TRANSPORT PROTEIN HI_1621-RELATED"/>
    <property type="match status" value="1"/>
</dbReference>
<evidence type="ECO:0000256" key="4">
    <source>
        <dbReference type="ARBA" id="ARBA00022692"/>
    </source>
</evidence>
<evidence type="ECO:0000256" key="7">
    <source>
        <dbReference type="SAM" id="Phobius"/>
    </source>
</evidence>
<evidence type="ECO:0000313" key="9">
    <source>
        <dbReference type="Proteomes" id="UP001185863"/>
    </source>
</evidence>
<dbReference type="Proteomes" id="UP001185863">
    <property type="component" value="Unassembled WGS sequence"/>
</dbReference>
<feature type="transmembrane region" description="Helical" evidence="7">
    <location>
        <begin position="146"/>
        <end position="168"/>
    </location>
</feature>
<accession>A0AAE5A980</accession>
<evidence type="ECO:0000256" key="3">
    <source>
        <dbReference type="ARBA" id="ARBA00022475"/>
    </source>
</evidence>
<dbReference type="GO" id="GO:0000041">
    <property type="term" value="P:transition metal ion transport"/>
    <property type="evidence" value="ECO:0007669"/>
    <property type="project" value="InterPro"/>
</dbReference>
<sequence>MESVAMHMSDGLINAPTSVLFLAVAAVGLAVAAWRARSELDDRTAPMAGLVAAFIFAVQMVNFPVLPGVSGHLLGGALAAILVGPYTGALCIAIVLIVQALLFADGGLTALGANITNMAIIGVTVGYVVALVLRRLARPEDLRLRVLGALAFTAALGGTVAASMGFVLEYAIGGQPAADGATALGSVAAYVLGAHILIGIGEGIITAVTVTAVARARPDLVYLLRTAPRHVAVGA</sequence>
<dbReference type="InterPro" id="IPR002751">
    <property type="entry name" value="CbiM/NikMN"/>
</dbReference>
<dbReference type="AlphaFoldDB" id="A0AAE5A980"/>
<comment type="subcellular location">
    <subcellularLocation>
        <location evidence="1">Cell membrane</location>
        <topology evidence="1">Multi-pass membrane protein</topology>
    </subcellularLocation>
</comment>
<keyword evidence="6 7" id="KW-0472">Membrane</keyword>
<dbReference type="RefSeq" id="WP_317747343.1">
    <property type="nucleotide sequence ID" value="NZ_JAWLUP010000140.1"/>
</dbReference>
<name>A0AAE5A980_9NOCA</name>
<keyword evidence="3" id="KW-1003">Cell membrane</keyword>
<feature type="transmembrane region" description="Helical" evidence="7">
    <location>
        <begin position="12"/>
        <end position="34"/>
    </location>
</feature>
<keyword evidence="2" id="KW-0813">Transport</keyword>
<comment type="caution">
    <text evidence="8">The sequence shown here is derived from an EMBL/GenBank/DDBJ whole genome shotgun (WGS) entry which is preliminary data.</text>
</comment>
<feature type="transmembrane region" description="Helical" evidence="7">
    <location>
        <begin position="46"/>
        <end position="66"/>
    </location>
</feature>
<reference evidence="8" key="1">
    <citation type="submission" date="2023-10" db="EMBL/GenBank/DDBJ databases">
        <title>Development of a sustainable strategy for remediation of hydrocarbon-contaminated territories based on the waste exchange concept.</title>
        <authorList>
            <person name="Krivoruchko A."/>
        </authorList>
    </citation>
    <scope>NUCLEOTIDE SEQUENCE</scope>
    <source>
        <strain evidence="8">IEGM 68</strain>
    </source>
</reference>
<evidence type="ECO:0000256" key="2">
    <source>
        <dbReference type="ARBA" id="ARBA00022448"/>
    </source>
</evidence>
<organism evidence="8 9">
    <name type="scientific">Rhodococcus oxybenzonivorans</name>
    <dbReference type="NCBI Taxonomy" id="1990687"/>
    <lineage>
        <taxon>Bacteria</taxon>
        <taxon>Bacillati</taxon>
        <taxon>Actinomycetota</taxon>
        <taxon>Actinomycetes</taxon>
        <taxon>Mycobacteriales</taxon>
        <taxon>Nocardiaceae</taxon>
        <taxon>Rhodococcus</taxon>
    </lineage>
</organism>
<evidence type="ECO:0000256" key="1">
    <source>
        <dbReference type="ARBA" id="ARBA00004651"/>
    </source>
</evidence>